<evidence type="ECO:0000313" key="2">
    <source>
        <dbReference type="Proteomes" id="UP000054549"/>
    </source>
</evidence>
<dbReference type="Proteomes" id="UP000054549">
    <property type="component" value="Unassembled WGS sequence"/>
</dbReference>
<sequence>MTRINRCRFSRNYKNQVPLDTDCENGLVYTDDIGRLIQLSSKCLILHHSFHKFTKLKVQDGKILSIDTGHDAM</sequence>
<accession>A0A0C2X1K1</accession>
<reference evidence="1 2" key="1">
    <citation type="submission" date="2014-04" db="EMBL/GenBank/DDBJ databases">
        <title>Evolutionary Origins and Diversification of the Mycorrhizal Mutualists.</title>
        <authorList>
            <consortium name="DOE Joint Genome Institute"/>
            <consortium name="Mycorrhizal Genomics Consortium"/>
            <person name="Kohler A."/>
            <person name="Kuo A."/>
            <person name="Nagy L.G."/>
            <person name="Floudas D."/>
            <person name="Copeland A."/>
            <person name="Barry K.W."/>
            <person name="Cichocki N."/>
            <person name="Veneault-Fourrey C."/>
            <person name="LaButti K."/>
            <person name="Lindquist E.A."/>
            <person name="Lipzen A."/>
            <person name="Lundell T."/>
            <person name="Morin E."/>
            <person name="Murat C."/>
            <person name="Riley R."/>
            <person name="Ohm R."/>
            <person name="Sun H."/>
            <person name="Tunlid A."/>
            <person name="Henrissat B."/>
            <person name="Grigoriev I.V."/>
            <person name="Hibbett D.S."/>
            <person name="Martin F."/>
        </authorList>
    </citation>
    <scope>NUCLEOTIDE SEQUENCE [LARGE SCALE GENOMIC DNA]</scope>
    <source>
        <strain evidence="1 2">Koide BX008</strain>
    </source>
</reference>
<dbReference type="EMBL" id="KN818269">
    <property type="protein sequence ID" value="KIL62583.1"/>
    <property type="molecule type" value="Genomic_DNA"/>
</dbReference>
<keyword evidence="2" id="KW-1185">Reference proteome</keyword>
<organism evidence="1 2">
    <name type="scientific">Amanita muscaria (strain Koide BX008)</name>
    <dbReference type="NCBI Taxonomy" id="946122"/>
    <lineage>
        <taxon>Eukaryota</taxon>
        <taxon>Fungi</taxon>
        <taxon>Dikarya</taxon>
        <taxon>Basidiomycota</taxon>
        <taxon>Agaricomycotina</taxon>
        <taxon>Agaricomycetes</taxon>
        <taxon>Agaricomycetidae</taxon>
        <taxon>Agaricales</taxon>
        <taxon>Pluteineae</taxon>
        <taxon>Amanitaceae</taxon>
        <taxon>Amanita</taxon>
    </lineage>
</organism>
<evidence type="ECO:0000313" key="1">
    <source>
        <dbReference type="EMBL" id="KIL62583.1"/>
    </source>
</evidence>
<protein>
    <submittedName>
        <fullName evidence="1">Uncharacterized protein</fullName>
    </submittedName>
</protein>
<dbReference type="HOGENOM" id="CLU_2704324_0_0_1"/>
<proteinExistence type="predicted"/>
<dbReference type="InParanoid" id="A0A0C2X1K1"/>
<gene>
    <name evidence="1" type="ORF">M378DRAFT_757696</name>
</gene>
<name>A0A0C2X1K1_AMAMK</name>
<dbReference type="AlphaFoldDB" id="A0A0C2X1K1"/>